<dbReference type="GO" id="GO:0005634">
    <property type="term" value="C:nucleus"/>
    <property type="evidence" value="ECO:0007669"/>
    <property type="project" value="TreeGrafter"/>
</dbReference>
<evidence type="ECO:0000256" key="4">
    <source>
        <dbReference type="ARBA" id="ARBA00022769"/>
    </source>
</evidence>
<gene>
    <name evidence="8" type="ORF">DMC30DRAFT_352780</name>
</gene>
<dbReference type="SUPFAM" id="SSF51658">
    <property type="entry name" value="Xylose isomerase-like"/>
    <property type="match status" value="1"/>
</dbReference>
<comment type="caution">
    <text evidence="8">The sequence shown here is derived from an EMBL/GenBank/DDBJ whole genome shotgun (WGS) entry which is preliminary data.</text>
</comment>
<evidence type="ECO:0000256" key="1">
    <source>
        <dbReference type="ARBA" id="ARBA00022722"/>
    </source>
</evidence>
<keyword evidence="9" id="KW-1185">Reference proteome</keyword>
<keyword evidence="1" id="KW-0540">Nuclease</keyword>
<name>A0A5C5FWN5_9BASI</name>
<accession>A0A5C5FWN5</accession>
<evidence type="ECO:0000256" key="6">
    <source>
        <dbReference type="ARBA" id="ARBA00023204"/>
    </source>
</evidence>
<dbReference type="Pfam" id="PF03851">
    <property type="entry name" value="UvdE"/>
    <property type="match status" value="1"/>
</dbReference>
<dbReference type="PANTHER" id="PTHR31290">
    <property type="entry name" value="UV-DAMAGE ENDONUCLEASE"/>
    <property type="match status" value="1"/>
</dbReference>
<evidence type="ECO:0000256" key="7">
    <source>
        <dbReference type="SAM" id="MobiDB-lite"/>
    </source>
</evidence>
<evidence type="ECO:0000256" key="5">
    <source>
        <dbReference type="ARBA" id="ARBA00022801"/>
    </source>
</evidence>
<dbReference type="GO" id="GO:0005739">
    <property type="term" value="C:mitochondrion"/>
    <property type="evidence" value="ECO:0007669"/>
    <property type="project" value="TreeGrafter"/>
</dbReference>
<dbReference type="GO" id="GO:0006289">
    <property type="term" value="P:nucleotide-excision repair"/>
    <property type="evidence" value="ECO:0007669"/>
    <property type="project" value="InterPro"/>
</dbReference>
<evidence type="ECO:0000313" key="8">
    <source>
        <dbReference type="EMBL" id="TNY20131.1"/>
    </source>
</evidence>
<dbReference type="NCBIfam" id="TIGR00629">
    <property type="entry name" value="uvde"/>
    <property type="match status" value="1"/>
</dbReference>
<dbReference type="Gene3D" id="3.20.20.150">
    <property type="entry name" value="Divalent-metal-dependent TIM barrel enzymes"/>
    <property type="match status" value="1"/>
</dbReference>
<dbReference type="GO" id="GO:0009411">
    <property type="term" value="P:response to UV"/>
    <property type="evidence" value="ECO:0007669"/>
    <property type="project" value="InterPro"/>
</dbReference>
<dbReference type="GO" id="GO:0043504">
    <property type="term" value="P:mitochondrial DNA repair"/>
    <property type="evidence" value="ECO:0007669"/>
    <property type="project" value="TreeGrafter"/>
</dbReference>
<dbReference type="PANTHER" id="PTHR31290:SF5">
    <property type="entry name" value="UV-DAMAGE ENDONUCLEASE"/>
    <property type="match status" value="1"/>
</dbReference>
<keyword evidence="4" id="KW-0228">DNA excision</keyword>
<dbReference type="EMBL" id="SOZI01000075">
    <property type="protein sequence ID" value="TNY20131.1"/>
    <property type="molecule type" value="Genomic_DNA"/>
</dbReference>
<evidence type="ECO:0000256" key="3">
    <source>
        <dbReference type="ARBA" id="ARBA00022763"/>
    </source>
</evidence>
<feature type="region of interest" description="Disordered" evidence="7">
    <location>
        <begin position="20"/>
        <end position="106"/>
    </location>
</feature>
<evidence type="ECO:0000256" key="2">
    <source>
        <dbReference type="ARBA" id="ARBA00022759"/>
    </source>
</evidence>
<dbReference type="GO" id="GO:0004519">
    <property type="term" value="F:endonuclease activity"/>
    <property type="evidence" value="ECO:0007669"/>
    <property type="project" value="UniProtKB-KW"/>
</dbReference>
<reference evidence="8 9" key="1">
    <citation type="submission" date="2019-03" db="EMBL/GenBank/DDBJ databases">
        <title>Rhodosporidium diobovatum UCD-FST 08-225 genome sequencing, assembly, and annotation.</title>
        <authorList>
            <person name="Fakankun I.U."/>
            <person name="Fristensky B."/>
            <person name="Levin D.B."/>
        </authorList>
    </citation>
    <scope>NUCLEOTIDE SEQUENCE [LARGE SCALE GENOMIC DNA]</scope>
    <source>
        <strain evidence="8 9">UCD-FST 08-225</strain>
    </source>
</reference>
<organism evidence="8 9">
    <name type="scientific">Rhodotorula diobovata</name>
    <dbReference type="NCBI Taxonomy" id="5288"/>
    <lineage>
        <taxon>Eukaryota</taxon>
        <taxon>Fungi</taxon>
        <taxon>Dikarya</taxon>
        <taxon>Basidiomycota</taxon>
        <taxon>Pucciniomycotina</taxon>
        <taxon>Microbotryomycetes</taxon>
        <taxon>Sporidiobolales</taxon>
        <taxon>Sporidiobolaceae</taxon>
        <taxon>Rhodotorula</taxon>
    </lineage>
</organism>
<keyword evidence="3" id="KW-0227">DNA damage</keyword>
<sequence>MAIVANAVKHTTTTTTTTAAASAVLSSRPSRAAATAARTALNNRSRSPSSSLSPLPPSPRADLYDPAADALGSPGDVPRGASASKDDDESEVVEPPPKKKRTRKPKEPIVYTIPDVEQLTTNFKGRLGYACLNTILRKQKPPVFCSRTCRIDTILKEDKGMPYLKELARQNVLDLVKLIEWNAEHHIFFMRMSSEMAPFAAHPDYQYSLEYMDKELKAVGEVANRLGVRLTTHPGQFTQLGSPRQVVVENAYRDLEYHNEMMDRMGLGKDSVMIIHGGGVFGDKAVTLERFKKNYQELSQGVKNRLVLENDEICYNVDDLLPVCEELNIPLVFADYHHDSLFPSSQTPAELMPRMLATWQRKGIKPKFHLSEPRRGAETLMEKRAHADRCQRLPDPLPEDIDLMIEAKDKEQAVFHLYRIYNLAPTIHGASSSSFL</sequence>
<protein>
    <submittedName>
        <fullName evidence="8">UV-endonuclease UvdE-domain-containing protein</fullName>
    </submittedName>
</protein>
<proteinExistence type="predicted"/>
<keyword evidence="5" id="KW-0378">Hydrolase</keyword>
<dbReference type="InterPro" id="IPR004601">
    <property type="entry name" value="UvdE"/>
</dbReference>
<dbReference type="OrthoDB" id="541883at2759"/>
<evidence type="ECO:0000313" key="9">
    <source>
        <dbReference type="Proteomes" id="UP000311382"/>
    </source>
</evidence>
<feature type="compositionally biased region" description="Low complexity" evidence="7">
    <location>
        <begin position="20"/>
        <end position="53"/>
    </location>
</feature>
<dbReference type="GO" id="GO:0016787">
    <property type="term" value="F:hydrolase activity"/>
    <property type="evidence" value="ECO:0007669"/>
    <property type="project" value="UniProtKB-KW"/>
</dbReference>
<keyword evidence="6" id="KW-0234">DNA repair</keyword>
<dbReference type="Proteomes" id="UP000311382">
    <property type="component" value="Unassembled WGS sequence"/>
</dbReference>
<dbReference type="STRING" id="5288.A0A5C5FWN5"/>
<dbReference type="AlphaFoldDB" id="A0A5C5FWN5"/>
<dbReference type="InterPro" id="IPR036237">
    <property type="entry name" value="Xyl_isomerase-like_sf"/>
</dbReference>
<keyword evidence="2 8" id="KW-0255">Endonuclease</keyword>